<feature type="coiled-coil region" evidence="1">
    <location>
        <begin position="62"/>
        <end position="103"/>
    </location>
</feature>
<keyword evidence="1" id="KW-0175">Coiled coil</keyword>
<keyword evidence="2" id="KW-1133">Transmembrane helix</keyword>
<reference evidence="3" key="1">
    <citation type="journal article" date="2021" name="PeerJ">
        <title>Extensive microbial diversity within the chicken gut microbiome revealed by metagenomics and culture.</title>
        <authorList>
            <person name="Gilroy R."/>
            <person name="Ravi A."/>
            <person name="Getino M."/>
            <person name="Pursley I."/>
            <person name="Horton D.L."/>
            <person name="Alikhan N.F."/>
            <person name="Baker D."/>
            <person name="Gharbi K."/>
            <person name="Hall N."/>
            <person name="Watson M."/>
            <person name="Adriaenssens E.M."/>
            <person name="Foster-Nyarko E."/>
            <person name="Jarju S."/>
            <person name="Secka A."/>
            <person name="Antonio M."/>
            <person name="Oren A."/>
            <person name="Chaudhuri R.R."/>
            <person name="La Ragione R."/>
            <person name="Hildebrand F."/>
            <person name="Pallen M.J."/>
        </authorList>
    </citation>
    <scope>NUCLEOTIDE SEQUENCE</scope>
    <source>
        <strain evidence="3">CHK169-2315</strain>
    </source>
</reference>
<evidence type="ECO:0000256" key="1">
    <source>
        <dbReference type="SAM" id="Coils"/>
    </source>
</evidence>
<dbReference type="Pfam" id="PF12685">
    <property type="entry name" value="SpoIIIAH"/>
    <property type="match status" value="1"/>
</dbReference>
<dbReference type="Proteomes" id="UP000823937">
    <property type="component" value="Unassembled WGS sequence"/>
</dbReference>
<proteinExistence type="predicted"/>
<organism evidence="3 4">
    <name type="scientific">Candidatus Pseudogracilibacillus intestinigallinarum</name>
    <dbReference type="NCBI Taxonomy" id="2838742"/>
    <lineage>
        <taxon>Bacteria</taxon>
        <taxon>Bacillati</taxon>
        <taxon>Bacillota</taxon>
        <taxon>Bacilli</taxon>
        <taxon>Bacillales</taxon>
        <taxon>Bacillaceae</taxon>
        <taxon>Pseudogracilibacillus</taxon>
    </lineage>
</organism>
<dbReference type="Gene3D" id="1.10.287.4300">
    <property type="entry name" value="Stage III sporulation protein AH-like"/>
    <property type="match status" value="1"/>
</dbReference>
<evidence type="ECO:0000313" key="3">
    <source>
        <dbReference type="EMBL" id="HIV75032.1"/>
    </source>
</evidence>
<dbReference type="EMBL" id="DXHX01000123">
    <property type="protein sequence ID" value="HIV75032.1"/>
    <property type="molecule type" value="Genomic_DNA"/>
</dbReference>
<feature type="transmembrane region" description="Helical" evidence="2">
    <location>
        <begin position="6"/>
        <end position="24"/>
    </location>
</feature>
<keyword evidence="2" id="KW-0812">Transmembrane</keyword>
<evidence type="ECO:0000313" key="4">
    <source>
        <dbReference type="Proteomes" id="UP000823937"/>
    </source>
</evidence>
<accession>A0A9D1PN34</accession>
<dbReference type="AlphaFoldDB" id="A0A9D1PN34"/>
<keyword evidence="2" id="KW-0472">Membrane</keyword>
<dbReference type="InterPro" id="IPR038503">
    <property type="entry name" value="SpoIIIAH_sf"/>
</dbReference>
<reference evidence="3" key="2">
    <citation type="submission" date="2021-04" db="EMBL/GenBank/DDBJ databases">
        <authorList>
            <person name="Gilroy R."/>
        </authorList>
    </citation>
    <scope>NUCLEOTIDE SEQUENCE</scope>
    <source>
        <strain evidence="3">CHK169-2315</strain>
    </source>
</reference>
<evidence type="ECO:0000256" key="2">
    <source>
        <dbReference type="SAM" id="Phobius"/>
    </source>
</evidence>
<sequence>MKRQTVWLLTMLSLMIVLSVYYIVSDKENMTFQEVNDDFLEEDITIEDIEEVSVNELYTTIRMELEDERNLKKERLKEIIASNDATTNEINEALNEMSTLESLSTKEQILQEMIKTNYEGFKDVLVRTDDDKVHVHILSDSLEKQEAVQVMQMVKDEFSEKEIDVKHELVTK</sequence>
<comment type="caution">
    <text evidence="3">The sequence shown here is derived from an EMBL/GenBank/DDBJ whole genome shotgun (WGS) entry which is preliminary data.</text>
</comment>
<protein>
    <submittedName>
        <fullName evidence="3">SpoIIIAH-like family protein</fullName>
    </submittedName>
</protein>
<dbReference type="InterPro" id="IPR024232">
    <property type="entry name" value="SpoIIIAH"/>
</dbReference>
<gene>
    <name evidence="3" type="ORF">H9895_08155</name>
</gene>
<name>A0A9D1PN34_9BACI</name>